<dbReference type="GO" id="GO:0005524">
    <property type="term" value="F:ATP binding"/>
    <property type="evidence" value="ECO:0007669"/>
    <property type="project" value="InterPro"/>
</dbReference>
<dbReference type="CDD" id="cd00009">
    <property type="entry name" value="AAA"/>
    <property type="match status" value="1"/>
</dbReference>
<comment type="similarity">
    <text evidence="3">Belongs to the activator 1 small subunits family. CTF18 subfamily.</text>
</comment>
<keyword evidence="7" id="KW-1185">Reference proteome</keyword>
<feature type="region of interest" description="Disordered" evidence="4">
    <location>
        <begin position="110"/>
        <end position="129"/>
    </location>
</feature>
<dbReference type="Gene3D" id="1.10.8.60">
    <property type="match status" value="1"/>
</dbReference>
<accession>A0AAN4ZNH3</accession>
<comment type="caution">
    <text evidence="6">The sequence shown here is derived from an EMBL/GenBank/DDBJ whole genome shotgun (WGS) entry which is preliminary data.</text>
</comment>
<dbReference type="Proteomes" id="UP001328107">
    <property type="component" value="Unassembled WGS sequence"/>
</dbReference>
<feature type="non-terminal residue" evidence="6">
    <location>
        <position position="589"/>
    </location>
</feature>
<dbReference type="PANTHER" id="PTHR46765:SF1">
    <property type="entry name" value="P-LOOP CONTAINING NUCLEOSIDE TRIPHOSPHATE HYDROLASES SUPERFAMILY PROTEIN"/>
    <property type="match status" value="1"/>
</dbReference>
<dbReference type="InterPro" id="IPR003593">
    <property type="entry name" value="AAA+_ATPase"/>
</dbReference>
<feature type="compositionally biased region" description="Basic and acidic residues" evidence="4">
    <location>
        <begin position="110"/>
        <end position="120"/>
    </location>
</feature>
<feature type="domain" description="AAA+ ATPase" evidence="5">
    <location>
        <begin position="282"/>
        <end position="405"/>
    </location>
</feature>
<sequence length="589" mass="67231">MDDDDFNVVGTYGDDPPIAYPSDDVQDENNGALTGLNAIGRSKAAKRLRAELEDAPSDDIYVHPIDWHMRMDCGAEERKRKKAKKEADDECIERTTLRIIQAREKRAKEGWTMERKGREEDLGDEDEDEASFVLSRPPIDGSPWIGVSSEETNQRVYVRLFRNRKNTGNIDKYKKSRMRGFTIFPMEKLFTQVNQLKIQREEEKTRCLDSADEDDGIRSGSLWVDKYSPTHFTHLLSPDAVNRQVVQWLRLWDECVFRRRIPDSLLEDELFSVDEDLPRRPLKRILLIWGQAGLGKTTLAGVAAKMAGYSVVETNASDSRKVEDLEKVIESAGRSTRTIDGDGRPICVVLDEVDGAPVETIRCLVKMVNANDRKKIRRPIIAICNNIYAPALRELRPISMIVKMEETTKGRLVERLSHVVEEEKLMVDHSALETLARLSSNDIRLSLNVLQYLSLAANANNKRVTWNEVETAIDKVRPPNTNIFGHWSTILEWARHVDKKGSVLPLENRLRTVERVVMEEDGERLLIGVHHNYLSIPNLAPNILSTVSRIFSSIDLISTAVMVKKNFTLYKYIRMEYLSLHANIATHAK</sequence>
<dbReference type="AlphaFoldDB" id="A0AAN4ZNH3"/>
<evidence type="ECO:0000256" key="4">
    <source>
        <dbReference type="SAM" id="MobiDB-lite"/>
    </source>
</evidence>
<dbReference type="GO" id="GO:0016887">
    <property type="term" value="F:ATP hydrolysis activity"/>
    <property type="evidence" value="ECO:0007669"/>
    <property type="project" value="InterPro"/>
</dbReference>
<keyword evidence="2" id="KW-0539">Nucleus</keyword>
<evidence type="ECO:0000259" key="5">
    <source>
        <dbReference type="SMART" id="SM00382"/>
    </source>
</evidence>
<dbReference type="PANTHER" id="PTHR46765">
    <property type="entry name" value="P-LOOP CONTAINING NUCLEOSIDE TRIPHOSPHATE HYDROLASES SUPERFAMILY PROTEIN"/>
    <property type="match status" value="1"/>
</dbReference>
<dbReference type="EMBL" id="BTRK01000003">
    <property type="protein sequence ID" value="GMR41758.1"/>
    <property type="molecule type" value="Genomic_DNA"/>
</dbReference>
<dbReference type="SMART" id="SM00382">
    <property type="entry name" value="AAA"/>
    <property type="match status" value="1"/>
</dbReference>
<dbReference type="GO" id="GO:0005634">
    <property type="term" value="C:nucleus"/>
    <property type="evidence" value="ECO:0007669"/>
    <property type="project" value="UniProtKB-SubCell"/>
</dbReference>
<evidence type="ECO:0000313" key="7">
    <source>
        <dbReference type="Proteomes" id="UP001328107"/>
    </source>
</evidence>
<dbReference type="Gene3D" id="3.40.50.300">
    <property type="entry name" value="P-loop containing nucleotide triphosphate hydrolases"/>
    <property type="match status" value="1"/>
</dbReference>
<dbReference type="InterPro" id="IPR003959">
    <property type="entry name" value="ATPase_AAA_core"/>
</dbReference>
<dbReference type="InterPro" id="IPR027417">
    <property type="entry name" value="P-loop_NTPase"/>
</dbReference>
<feature type="region of interest" description="Disordered" evidence="4">
    <location>
        <begin position="1"/>
        <end position="20"/>
    </location>
</feature>
<comment type="subcellular location">
    <subcellularLocation>
        <location evidence="1">Nucleus</location>
    </subcellularLocation>
</comment>
<evidence type="ECO:0000313" key="6">
    <source>
        <dbReference type="EMBL" id="GMR41758.1"/>
    </source>
</evidence>
<name>A0AAN4ZNH3_9BILA</name>
<evidence type="ECO:0000256" key="3">
    <source>
        <dbReference type="ARBA" id="ARBA00043975"/>
    </source>
</evidence>
<protein>
    <recommendedName>
        <fullName evidence="5">AAA+ ATPase domain-containing protein</fullName>
    </recommendedName>
</protein>
<dbReference type="Pfam" id="PF00004">
    <property type="entry name" value="AAA"/>
    <property type="match status" value="1"/>
</dbReference>
<organism evidence="6 7">
    <name type="scientific">Pristionchus mayeri</name>
    <dbReference type="NCBI Taxonomy" id="1317129"/>
    <lineage>
        <taxon>Eukaryota</taxon>
        <taxon>Metazoa</taxon>
        <taxon>Ecdysozoa</taxon>
        <taxon>Nematoda</taxon>
        <taxon>Chromadorea</taxon>
        <taxon>Rhabditida</taxon>
        <taxon>Rhabditina</taxon>
        <taxon>Diplogasteromorpha</taxon>
        <taxon>Diplogasteroidea</taxon>
        <taxon>Neodiplogasteridae</taxon>
        <taxon>Pristionchus</taxon>
    </lineage>
</organism>
<evidence type="ECO:0000256" key="1">
    <source>
        <dbReference type="ARBA" id="ARBA00004123"/>
    </source>
</evidence>
<evidence type="ECO:0000256" key="2">
    <source>
        <dbReference type="ARBA" id="ARBA00023242"/>
    </source>
</evidence>
<reference evidence="7" key="1">
    <citation type="submission" date="2022-10" db="EMBL/GenBank/DDBJ databases">
        <title>Genome assembly of Pristionchus species.</title>
        <authorList>
            <person name="Yoshida K."/>
            <person name="Sommer R.J."/>
        </authorList>
    </citation>
    <scope>NUCLEOTIDE SEQUENCE [LARGE SCALE GENOMIC DNA]</scope>
    <source>
        <strain evidence="7">RS5460</strain>
    </source>
</reference>
<gene>
    <name evidence="6" type="ORF">PMAYCL1PPCAC_11953</name>
</gene>
<dbReference type="InterPro" id="IPR053016">
    <property type="entry name" value="CTF18-RFC_complex"/>
</dbReference>
<dbReference type="SUPFAM" id="SSF52540">
    <property type="entry name" value="P-loop containing nucleoside triphosphate hydrolases"/>
    <property type="match status" value="1"/>
</dbReference>
<proteinExistence type="inferred from homology"/>